<evidence type="ECO:0000313" key="2">
    <source>
        <dbReference type="EMBL" id="MDT2512891.1"/>
    </source>
</evidence>
<keyword evidence="1" id="KW-1133">Transmembrane helix</keyword>
<name>A0ABD5F3E6_ENTAV</name>
<protein>
    <recommendedName>
        <fullName evidence="4">Type VII secretion protein EssB</fullName>
    </recommendedName>
</protein>
<gene>
    <name evidence="2" type="ORF">P7D79_01470</name>
</gene>
<dbReference type="RefSeq" id="WP_083291865.1">
    <property type="nucleotide sequence ID" value="NZ_CABGUH010000035.1"/>
</dbReference>
<evidence type="ECO:0000256" key="1">
    <source>
        <dbReference type="SAM" id="Phobius"/>
    </source>
</evidence>
<feature type="transmembrane region" description="Helical" evidence="1">
    <location>
        <begin position="136"/>
        <end position="157"/>
    </location>
</feature>
<keyword evidence="1" id="KW-0812">Transmembrane</keyword>
<dbReference type="EMBL" id="JARPWY010000002">
    <property type="protein sequence ID" value="MDT2512891.1"/>
    <property type="molecule type" value="Genomic_DNA"/>
</dbReference>
<evidence type="ECO:0008006" key="4">
    <source>
        <dbReference type="Google" id="ProtNLM"/>
    </source>
</evidence>
<dbReference type="Proteomes" id="UP001264335">
    <property type="component" value="Unassembled WGS sequence"/>
</dbReference>
<keyword evidence="1" id="KW-0472">Membrane</keyword>
<sequence>MLEKANQKLIDQHLTDNIEIIVTDRKANTLFQFSVTLPTDENLMEIVTSAVENPFQTLGGTVNDTQESLTSVNKETTKAENIASDIKYPKSVESLGIEPKEVEQPVERKETVEKKPKVKLKFSVIINNTRFTLKQFLLGALCICILPMGITYGVSVVKNHTVNEDKKIPSYEQLVKDKDYETALKNYPDKETNLIESLYSNKDGKTLKELAEKDKSQLALFYWSFLKEKWSKVTDIQNIPQSETIQAMKGFAYLKQGKLEEAKLINQAIKNKTLSSQINLYQKEKAYEFLHAQKLAEAEKINQEIKDSDLQEDITVAKSIVNLLKKYESDSRNSSLSEEERKDAKKDYDTWLKNLEKLGGKTDDEQ</sequence>
<evidence type="ECO:0000313" key="3">
    <source>
        <dbReference type="Proteomes" id="UP001264335"/>
    </source>
</evidence>
<organism evidence="2 3">
    <name type="scientific">Enterococcus avium</name>
    <name type="common">Streptococcus avium</name>
    <dbReference type="NCBI Taxonomy" id="33945"/>
    <lineage>
        <taxon>Bacteria</taxon>
        <taxon>Bacillati</taxon>
        <taxon>Bacillota</taxon>
        <taxon>Bacilli</taxon>
        <taxon>Lactobacillales</taxon>
        <taxon>Enterococcaceae</taxon>
        <taxon>Enterococcus</taxon>
    </lineage>
</organism>
<accession>A0ABD5F3E6</accession>
<dbReference type="AlphaFoldDB" id="A0ABD5F3E6"/>
<proteinExistence type="predicted"/>
<reference evidence="2 3" key="1">
    <citation type="submission" date="2023-03" db="EMBL/GenBank/DDBJ databases">
        <authorList>
            <person name="Shen W."/>
            <person name="Cai J."/>
        </authorList>
    </citation>
    <scope>NUCLEOTIDE SEQUENCE [LARGE SCALE GENOMIC DNA]</scope>
    <source>
        <strain evidence="2 3">Y2</strain>
    </source>
</reference>
<comment type="caution">
    <text evidence="2">The sequence shown here is derived from an EMBL/GenBank/DDBJ whole genome shotgun (WGS) entry which is preliminary data.</text>
</comment>